<dbReference type="GO" id="GO:0009374">
    <property type="term" value="F:biotin binding"/>
    <property type="evidence" value="ECO:0007669"/>
    <property type="project" value="InterPro"/>
</dbReference>
<accession>A0A7X5UQ18</accession>
<feature type="binding site" evidence="6">
    <location>
        <position position="92"/>
    </location>
    <ligand>
        <name>biotin</name>
        <dbReference type="ChEBI" id="CHEBI:57586"/>
    </ligand>
</feature>
<dbReference type="Pfam" id="PF01382">
    <property type="entry name" value="Avidin"/>
    <property type="match status" value="1"/>
</dbReference>
<sequence>MAIDGDWYNEFGSRMRLESVGDGGLSGEYVSAVGHVAGDYRLVGRSAGPTGAGHGLALGWTIAWHNDRGSVDSVTCWSGQYLTDPERILTTWLLSRSADPDQVWEATVVGQDVFTRRPPTDEEVERSLRSGRPVPHPQTP</sequence>
<comment type="similarity">
    <text evidence="2">Belongs to the avidin/streptavidin family.</text>
</comment>
<feature type="binding site" evidence="6">
    <location>
        <position position="29"/>
    </location>
    <ligand>
        <name>biotin</name>
        <dbReference type="ChEBI" id="CHEBI:57586"/>
    </ligand>
</feature>
<reference evidence="8 9" key="1">
    <citation type="submission" date="2020-03" db="EMBL/GenBank/DDBJ databases">
        <title>Sequencing the genomes of 1000 actinobacteria strains.</title>
        <authorList>
            <person name="Klenk H.-P."/>
        </authorList>
    </citation>
    <scope>NUCLEOTIDE SEQUENCE [LARGE SCALE GENOMIC DNA]</scope>
    <source>
        <strain evidence="8 9">DSM 45685</strain>
    </source>
</reference>
<evidence type="ECO:0000256" key="1">
    <source>
        <dbReference type="ARBA" id="ARBA00004613"/>
    </source>
</evidence>
<evidence type="ECO:0000256" key="5">
    <source>
        <dbReference type="ARBA" id="ARBA00023267"/>
    </source>
</evidence>
<dbReference type="EMBL" id="JAAOYM010000001">
    <property type="protein sequence ID" value="NIJ12139.1"/>
    <property type="molecule type" value="Genomic_DNA"/>
</dbReference>
<keyword evidence="4" id="KW-0732">Signal</keyword>
<comment type="subcellular location">
    <subcellularLocation>
        <location evidence="1">Secreted</location>
    </subcellularLocation>
</comment>
<dbReference type="SUPFAM" id="SSF50876">
    <property type="entry name" value="Avidin/streptavidin"/>
    <property type="match status" value="1"/>
</dbReference>
<evidence type="ECO:0000256" key="6">
    <source>
        <dbReference type="PIRSR" id="PIRSR605468-50"/>
    </source>
</evidence>
<feature type="region of interest" description="Disordered" evidence="7">
    <location>
        <begin position="112"/>
        <end position="140"/>
    </location>
</feature>
<feature type="binding site" evidence="6">
    <location>
        <position position="40"/>
    </location>
    <ligand>
        <name>biotin</name>
        <dbReference type="ChEBI" id="CHEBI:57586"/>
    </ligand>
</feature>
<gene>
    <name evidence="8" type="ORF">FHU38_002483</name>
</gene>
<dbReference type="AlphaFoldDB" id="A0A7X5UQ18"/>
<keyword evidence="5 6" id="KW-0092">Biotin</keyword>
<evidence type="ECO:0000313" key="8">
    <source>
        <dbReference type="EMBL" id="NIJ12139.1"/>
    </source>
</evidence>
<evidence type="ECO:0000313" key="9">
    <source>
        <dbReference type="Proteomes" id="UP000545493"/>
    </source>
</evidence>
<dbReference type="InterPro" id="IPR005469">
    <property type="entry name" value="Avidin"/>
</dbReference>
<dbReference type="PRINTS" id="PR00709">
    <property type="entry name" value="AVIDIN"/>
</dbReference>
<evidence type="ECO:0000256" key="2">
    <source>
        <dbReference type="ARBA" id="ARBA00006297"/>
    </source>
</evidence>
<comment type="caution">
    <text evidence="8">The sequence shown here is derived from an EMBL/GenBank/DDBJ whole genome shotgun (WGS) entry which is preliminary data.</text>
</comment>
<evidence type="ECO:0000256" key="4">
    <source>
        <dbReference type="ARBA" id="ARBA00022729"/>
    </source>
</evidence>
<feature type="binding site" evidence="6">
    <location>
        <position position="104"/>
    </location>
    <ligand>
        <name>biotin</name>
        <dbReference type="ChEBI" id="CHEBI:57586"/>
    </ligand>
</feature>
<keyword evidence="3" id="KW-0964">Secreted</keyword>
<protein>
    <recommendedName>
        <fullName evidence="10">Avidin family protein</fullName>
    </recommendedName>
</protein>
<feature type="compositionally biased region" description="Basic and acidic residues" evidence="7">
    <location>
        <begin position="114"/>
        <end position="128"/>
    </location>
</feature>
<dbReference type="InterPro" id="IPR036896">
    <property type="entry name" value="Avidin-like_sf"/>
</dbReference>
<evidence type="ECO:0000256" key="3">
    <source>
        <dbReference type="ARBA" id="ARBA00022525"/>
    </source>
</evidence>
<dbReference type="Gene3D" id="2.40.128.30">
    <property type="entry name" value="Avidin-like"/>
    <property type="match status" value="1"/>
</dbReference>
<feature type="binding site" evidence="6">
    <location>
        <position position="77"/>
    </location>
    <ligand>
        <name>biotin</name>
        <dbReference type="ChEBI" id="CHEBI:57586"/>
    </ligand>
</feature>
<dbReference type="InterPro" id="IPR005468">
    <property type="entry name" value="Avidin/str"/>
</dbReference>
<keyword evidence="9" id="KW-1185">Reference proteome</keyword>
<evidence type="ECO:0000256" key="7">
    <source>
        <dbReference type="SAM" id="MobiDB-lite"/>
    </source>
</evidence>
<dbReference type="InterPro" id="IPR051764">
    <property type="entry name" value="Avidin/Streptavidin-rel"/>
</dbReference>
<dbReference type="Proteomes" id="UP000545493">
    <property type="component" value="Unassembled WGS sequence"/>
</dbReference>
<organism evidence="8 9">
    <name type="scientific">Saccharomonospora amisosensis</name>
    <dbReference type="NCBI Taxonomy" id="1128677"/>
    <lineage>
        <taxon>Bacteria</taxon>
        <taxon>Bacillati</taxon>
        <taxon>Actinomycetota</taxon>
        <taxon>Actinomycetes</taxon>
        <taxon>Pseudonocardiales</taxon>
        <taxon>Pseudonocardiaceae</taxon>
        <taxon>Saccharomonospora</taxon>
    </lineage>
</organism>
<dbReference type="PROSITE" id="PS51326">
    <property type="entry name" value="AVIDIN_2"/>
    <property type="match status" value="1"/>
</dbReference>
<proteinExistence type="inferred from homology"/>
<name>A0A7X5UQ18_9PSEU</name>
<dbReference type="PANTHER" id="PTHR34399">
    <property type="entry name" value="AVIDIN-RELATED"/>
    <property type="match status" value="1"/>
</dbReference>
<dbReference type="GO" id="GO:0005576">
    <property type="term" value="C:extracellular region"/>
    <property type="evidence" value="ECO:0007669"/>
    <property type="project" value="UniProtKB-SubCell"/>
</dbReference>
<dbReference type="RefSeq" id="WP_167170452.1">
    <property type="nucleotide sequence ID" value="NZ_JAAOYM010000001.1"/>
</dbReference>
<evidence type="ECO:0008006" key="10">
    <source>
        <dbReference type="Google" id="ProtNLM"/>
    </source>
</evidence>